<proteinExistence type="predicted"/>
<keyword evidence="3" id="KW-1185">Reference proteome</keyword>
<comment type="caution">
    <text evidence="2">The sequence shown here is derived from an EMBL/GenBank/DDBJ whole genome shotgun (WGS) entry which is preliminary data.</text>
</comment>
<dbReference type="AlphaFoldDB" id="A0A6G1E6P4"/>
<feature type="compositionally biased region" description="Basic and acidic residues" evidence="1">
    <location>
        <begin position="82"/>
        <end position="98"/>
    </location>
</feature>
<evidence type="ECO:0000313" key="2">
    <source>
        <dbReference type="EMBL" id="KAF0919613.1"/>
    </source>
</evidence>
<protein>
    <submittedName>
        <fullName evidence="2">Uncharacterized protein</fullName>
    </submittedName>
</protein>
<dbReference type="EMBL" id="SPHZ02000005">
    <property type="protein sequence ID" value="KAF0919613.1"/>
    <property type="molecule type" value="Genomic_DNA"/>
</dbReference>
<evidence type="ECO:0000313" key="3">
    <source>
        <dbReference type="Proteomes" id="UP000479710"/>
    </source>
</evidence>
<reference evidence="2 3" key="1">
    <citation type="submission" date="2019-11" db="EMBL/GenBank/DDBJ databases">
        <title>Whole genome sequence of Oryza granulata.</title>
        <authorList>
            <person name="Li W."/>
        </authorList>
    </citation>
    <scope>NUCLEOTIDE SEQUENCE [LARGE SCALE GENOMIC DNA]</scope>
    <source>
        <strain evidence="3">cv. Menghai</strain>
        <tissue evidence="2">Leaf</tissue>
    </source>
</reference>
<name>A0A6G1E6P4_9ORYZ</name>
<feature type="region of interest" description="Disordered" evidence="1">
    <location>
        <begin position="60"/>
        <end position="98"/>
    </location>
</feature>
<evidence type="ECO:0000256" key="1">
    <source>
        <dbReference type="SAM" id="MobiDB-lite"/>
    </source>
</evidence>
<accession>A0A6G1E6P4</accession>
<sequence>MERDGGVMKNILLRGKQLTRLINELVRRRCRRMAARAARRVQQRSTLQCLPWLHLAEPDLHVRTPRGPTGLGDDGTDLDGDSYARNDEYAPHEEIGPS</sequence>
<dbReference type="Proteomes" id="UP000479710">
    <property type="component" value="Unassembled WGS sequence"/>
</dbReference>
<organism evidence="2 3">
    <name type="scientific">Oryza meyeriana var. granulata</name>
    <dbReference type="NCBI Taxonomy" id="110450"/>
    <lineage>
        <taxon>Eukaryota</taxon>
        <taxon>Viridiplantae</taxon>
        <taxon>Streptophyta</taxon>
        <taxon>Embryophyta</taxon>
        <taxon>Tracheophyta</taxon>
        <taxon>Spermatophyta</taxon>
        <taxon>Magnoliopsida</taxon>
        <taxon>Liliopsida</taxon>
        <taxon>Poales</taxon>
        <taxon>Poaceae</taxon>
        <taxon>BOP clade</taxon>
        <taxon>Oryzoideae</taxon>
        <taxon>Oryzeae</taxon>
        <taxon>Oryzinae</taxon>
        <taxon>Oryza</taxon>
        <taxon>Oryza meyeriana</taxon>
    </lineage>
</organism>
<gene>
    <name evidence="2" type="ORF">E2562_030727</name>
</gene>